<dbReference type="Proteomes" id="UP000007963">
    <property type="component" value="Unassembled WGS sequence"/>
</dbReference>
<dbReference type="SMART" id="SM00028">
    <property type="entry name" value="TPR"/>
    <property type="match status" value="4"/>
</dbReference>
<dbReference type="VEuPathDB" id="FungiDB:ATEG_10185"/>
<reference evidence="3" key="1">
    <citation type="submission" date="2005-09" db="EMBL/GenBank/DDBJ databases">
        <title>Annotation of the Aspergillus terreus NIH2624 genome.</title>
        <authorList>
            <person name="Birren B.W."/>
            <person name="Lander E.S."/>
            <person name="Galagan J.E."/>
            <person name="Nusbaum C."/>
            <person name="Devon K."/>
            <person name="Henn M."/>
            <person name="Ma L.-J."/>
            <person name="Jaffe D.B."/>
            <person name="Butler J."/>
            <person name="Alvarez P."/>
            <person name="Gnerre S."/>
            <person name="Grabherr M."/>
            <person name="Kleber M."/>
            <person name="Mauceli E.W."/>
            <person name="Brockman W."/>
            <person name="Rounsley S."/>
            <person name="Young S.K."/>
            <person name="LaButti K."/>
            <person name="Pushparaj V."/>
            <person name="DeCaprio D."/>
            <person name="Crawford M."/>
            <person name="Koehrsen M."/>
            <person name="Engels R."/>
            <person name="Montgomery P."/>
            <person name="Pearson M."/>
            <person name="Howarth C."/>
            <person name="Larson L."/>
            <person name="Luoma S."/>
            <person name="White J."/>
            <person name="Alvarado L."/>
            <person name="Kodira C.D."/>
            <person name="Zeng Q."/>
            <person name="Oleary S."/>
            <person name="Yandava C."/>
            <person name="Denning D.W."/>
            <person name="Nierman W.C."/>
            <person name="Milne T."/>
            <person name="Madden K."/>
        </authorList>
    </citation>
    <scope>NUCLEOTIDE SEQUENCE [LARGE SCALE GENOMIC DNA]</scope>
    <source>
        <strain evidence="3">NIH 2624 / FGSC A1156</strain>
    </source>
</reference>
<dbReference type="SUPFAM" id="SSF48452">
    <property type="entry name" value="TPR-like"/>
    <property type="match status" value="1"/>
</dbReference>
<dbReference type="STRING" id="341663.Q0C7Z9"/>
<dbReference type="Gene3D" id="1.25.40.10">
    <property type="entry name" value="Tetratricopeptide repeat domain"/>
    <property type="match status" value="1"/>
</dbReference>
<evidence type="ECO:0000259" key="1">
    <source>
        <dbReference type="Pfam" id="PF25000"/>
    </source>
</evidence>
<dbReference type="InterPro" id="IPR056681">
    <property type="entry name" value="DUF7779"/>
</dbReference>
<proteinExistence type="predicted"/>
<evidence type="ECO:0000313" key="3">
    <source>
        <dbReference type="Proteomes" id="UP000007963"/>
    </source>
</evidence>
<dbReference type="InterPro" id="IPR019734">
    <property type="entry name" value="TPR_rpt"/>
</dbReference>
<gene>
    <name evidence="2" type="ORF">ATEG_10185</name>
</gene>
<dbReference type="Pfam" id="PF25000">
    <property type="entry name" value="DUF7779"/>
    <property type="match status" value="1"/>
</dbReference>
<feature type="domain" description="DUF7779" evidence="1">
    <location>
        <begin position="401"/>
        <end position="483"/>
    </location>
</feature>
<dbReference type="EMBL" id="CH476609">
    <property type="protein sequence ID" value="EAU29634.1"/>
    <property type="molecule type" value="Genomic_DNA"/>
</dbReference>
<protein>
    <recommendedName>
        <fullName evidence="1">DUF7779 domain-containing protein</fullName>
    </recommendedName>
</protein>
<dbReference type="InterPro" id="IPR011990">
    <property type="entry name" value="TPR-like_helical_dom_sf"/>
</dbReference>
<organism evidence="2 3">
    <name type="scientific">Aspergillus terreus (strain NIH 2624 / FGSC A1156)</name>
    <dbReference type="NCBI Taxonomy" id="341663"/>
    <lineage>
        <taxon>Eukaryota</taxon>
        <taxon>Fungi</taxon>
        <taxon>Dikarya</taxon>
        <taxon>Ascomycota</taxon>
        <taxon>Pezizomycotina</taxon>
        <taxon>Eurotiomycetes</taxon>
        <taxon>Eurotiomycetidae</taxon>
        <taxon>Eurotiales</taxon>
        <taxon>Aspergillaceae</taxon>
        <taxon>Aspergillus</taxon>
        <taxon>Aspergillus subgen. Circumdati</taxon>
    </lineage>
</organism>
<dbReference type="HOGENOM" id="CLU_000288_125_7_1"/>
<evidence type="ECO:0000313" key="2">
    <source>
        <dbReference type="EMBL" id="EAU29634.1"/>
    </source>
</evidence>
<dbReference type="GeneID" id="4319538"/>
<dbReference type="OrthoDB" id="6161812at2759"/>
<dbReference type="AlphaFoldDB" id="Q0C7Z9"/>
<name>Q0C7Z9_ASPTN</name>
<accession>Q0C7Z9</accession>
<dbReference type="RefSeq" id="XP_001209487.1">
    <property type="nucleotide sequence ID" value="XM_001209487.1"/>
</dbReference>
<dbReference type="OMA" id="LNWAMLA"/>
<dbReference type="eggNOG" id="ENOG502SPJW">
    <property type="taxonomic scope" value="Eukaryota"/>
</dbReference>
<sequence length="868" mass="99400">MDPSGLERFFSRQWKITVEQCEKSFQPEYLEQVQLMASWNSMQEHALEPAGIPYEIASIKPTLNHLYEFTRIFETQLAPGLQADFFWGITGVLLKLTAQDPQALSRIPRMLKSLGYKAEAFAGYYAACRNKPEQIKEACFDIQIQLVEFTTNAVKSMRGEEETSYDRRGERYHHECQEDPWLLLQRRFTSRNQELTETVARVEKLIATRPSGGDHHSSLDATTVTPQFRCTILPSKRTPRFLDRVETFEKIDQVLGRIGSNTPFRAPEVTGSATQLAQRELDSCPELVPVDCHGKAIITTRNHSLVYDPATYGLEITSWDAQTGSEFLLFLLKGNIGSDIHAEGDSAIELSRKLGGHALALSHMAGLIHRRSWSIAEFMRIYSKNPRRAHQSELQAVWDLSFATLGQDSRVFLGVASFLVSENIPQLLFDVGGDSDLPEDLAFCTDEFSFSEATEPLLTLALIKRDKDARVFSCHRMVQTQFRYFLFLDERQQAFANATALVHRAFPKQSDWTNQNQLYQEWTQCNSCLQHVLSPVDKFKEERKATKNFKAPSLFCRDRYRCLYEINALRDLEDVCEVDMLAVEALEDKEKAIDIAAWTLSLQASMYENTGKVQKAIELNTKGYQMRLEEKPLKGGLLGGFEQNLAYNYNTANDHEMALTWFEKSRDTWIAWNVKEGRGAVWPTVTKKNTARCLVYLGQYDKAQELLDIAIAEFKQEKPLNWAMLAYAYFALGLLERRRNRLEAAEASFIEAQNLWLKGDQTRLHPFNAGCLYKTGVVCLDQGKVGAAVKHLRESLEITKFHVDMMPVEHARGLFKLSEALLHDSYHNDDQARALRDEAGLYLLRRDPQVVEFGKEESYDQWVPIFWR</sequence>